<feature type="binding site" evidence="15">
    <location>
        <position position="1247"/>
    </location>
    <ligand>
        <name>Ca(2+)</name>
        <dbReference type="ChEBI" id="CHEBI:29108"/>
    </ligand>
</feature>
<feature type="compositionally biased region" description="Basic residues" evidence="17">
    <location>
        <begin position="483"/>
        <end position="505"/>
    </location>
</feature>
<evidence type="ECO:0000256" key="14">
    <source>
        <dbReference type="ARBA" id="ARBA00023303"/>
    </source>
</evidence>
<evidence type="ECO:0000256" key="16">
    <source>
        <dbReference type="RuleBase" id="RU003808"/>
    </source>
</evidence>
<feature type="transmembrane region" description="Helical" evidence="18">
    <location>
        <begin position="1355"/>
        <end position="1373"/>
    </location>
</feature>
<dbReference type="GO" id="GO:0098703">
    <property type="term" value="P:calcium ion import across plasma membrane"/>
    <property type="evidence" value="ECO:0007669"/>
    <property type="project" value="TreeGrafter"/>
</dbReference>
<feature type="transmembrane region" description="Helical" evidence="18">
    <location>
        <begin position="134"/>
        <end position="153"/>
    </location>
</feature>
<dbReference type="FunFam" id="1.10.287.70:FF:000117">
    <property type="entry name" value="Voltage-gated Ca2+ channel, alpha subunit"/>
    <property type="match status" value="1"/>
</dbReference>
<feature type="transmembrane region" description="Helical" evidence="18">
    <location>
        <begin position="264"/>
        <end position="288"/>
    </location>
</feature>
<dbReference type="InterPro" id="IPR027359">
    <property type="entry name" value="Volt_channel_dom_sf"/>
</dbReference>
<sequence length="2178" mass="249117">MARPIMWLRTRPDYRKNQHFHFSPPRDDRANRRKLLSMTSDDNDDDGNTSDLSTNEYKSKTQPPLRSYRCSTNMAALQQFNAKMQSQSEGAEEGGEKKKDKFFSYEKSLYRSLFIFSEENIIRKVCRKITGNKIFDYFMLITIMANCIVLMAAEPLPENDTVELNKKLDQSDKVFVAIFIFEAILRIIANGFVIGQDAYLKSGWNILDFIVVISGAVHIITTFKSDPSSNKQTELIKALRAVRVLRPLKLVSGVPSLQVLMKSLIRAMVPLLQILLLVSFVIIIYSIVGLELLCGRFHYACFNATTQKLVVPISILKVRPCDPTGWGRKCNDGEICRRAKPHEWSGPNDGITSFDNMFLSMLTIFQCITLEGWSDILYYSLDSRDNSFQLIQWSAFILLIIVGSFFMLNLMLGVLSGEFAKERERVENRKNFLKLRKQRQIERSVDHYLHWISKAEDIIDEFDEEEEIEYENRCSPSGERRTSHYHHHHHSELARKRSRVSTTKRSKGNIFKRLERKFRFFIRRHLIKSKVFYWLVLILVLLNTVSMSLTKYNQQPDVKEVLDYLELVFTALFFIEMILRMYGLGLRGYFRSAFNKYDFVVVWLSIADLIQTRIQNTSSIGISVLRSVRLLRIFKVTRFWSSMQNVVSSLMNSMRSILSLILLLLLFIFIFALLGMQLFGGSFQTSYSGTSRTNFNSFGKAMLAVFQIMSCEDWNSIMYQGIKAYGGPKSFYGLLVSLYFVALVIVGNYTLLNVFLAIAVDNLANAQVLTRDEELEQREAEEQKKIRNILYSPSTPNSSNRSKWDKVRAMPKMLMFARQREKEDENPFKGVTFQGRSRAFIRAQSEASDLSIASPQQSGVDRLHSAVLLAHNRYKSLDLSDGQPTPQAARWRRKPLVAQRSFDTNPGDCKTNPSMWSKSTSMESNIVTVNENADSGHFTSSGGGLGSILRRSNHANVDHKSSNLPLSLLPVPGSIIELPGSAKVLRRRQLTTTKVINTRSLFLFPPSSRIRTWCHYIVNIKYFERLMLFFIVLSTMCLAIEDPLNTKATKNKVIYYLDVAFIAIFTFEITIKIIDQGAVLHKGSYLRDWWNVIDTTVVACNIAATVLTLDSNETVKKSIGNTPLQAMRIMRVFRSLRVVNKIKELKLVCQCVVFSLKRTFNIIIIIVLCLFMFAVIGVNLFNGKFQSCNDVTKMTKAECQGKYYHIEDPANRPDDAMVIDRVWTNYDFNFDNVGLAMLTLFSCGSGEGWPVVMEKSMDATEVDFGPIPNNRMQMALYYVAFVVVYSFFFLNIFVALIIVTFQEQGEKEITGSELDKNQRACLQFVLNAKPRQRFMPHDQSGFSFKVWRVVDSKPFEIIIMVMIALNAIGLMLTFDDQSEEYGEILEKINLAFTFIFTLEAILKLMAYKFNYFRDSWNVLDFCIVFITLVGAIINITKQEFAIDPSFFRLFRAFRLLKLLRQGYNIRILLWTFLQSLKGLPYVFLLIVMLFFIYAVIGVQLFGKIILDDRRKINEYNNFQSFQEALCVLFRCGTGETWHLVMLDCFDNAPCYNNPNEKCGSTLAAVIYFVTFYFLYAFLLLNLFVAVIMDNFDYLTRDESILGPHHMDEFVRVWSEYDPSAAGRIPHEDVYQLMCDMQPPVGFGKKCPKFLAYKRLMKLNMPISGDNTVLFTPTLFALVRTSLGMTPGDKECFRDSSFRKIIKRTWPNTTQKTLDILIPEQTVLSGQQITIGKIYAAKLIYESFKEIKRRKNCTLPQFEQFELNNQHKRGNSFFRKIKGVLRTSSQPLTNEKNNTRPREEYLNRRRRSNTAVSITTSDPGGKAEAARTFSVSNIHSMSHNKSSDSIHNKLRKNTISYTPDMFQSAPTINIYHPSSTTHQPPPTLSSAPTTHPAPPSVPAAATKRKSVSSSPPSSLDDDTPPLQQRNDSLPSNKLHAISPVTEQSSGEDRELTNSLITALRDPAKPILCFVNPQIHRDSNRSNDEDSPARTARNLERRLSNPSRISVERRSSNPRSRQKRVLVSLPMIKLEIPVDRDNDFLDIGTSSSSTNNNNNENIRNNNGGNPMDLPENDIPDLLKSLQRTSRSSSEARSSSDERSPVASSPLGEYAQDARTDGSPKDERREQESCFTDDDSTELATEGECEEILKELNNHLNKALSEGVQPQWLYEIKENEGDTWC</sequence>
<feature type="compositionally biased region" description="Low complexity" evidence="17">
    <location>
        <begin position="1872"/>
        <end position="1889"/>
    </location>
</feature>
<feature type="transmembrane region" description="Helical" evidence="18">
    <location>
        <begin position="731"/>
        <end position="752"/>
    </location>
</feature>
<feature type="transmembrane region" description="Helical" evidence="18">
    <location>
        <begin position="393"/>
        <end position="415"/>
    </location>
</feature>
<dbReference type="OrthoDB" id="5982588at2759"/>
<keyword evidence="8 15" id="KW-0106">Calcium</keyword>
<feature type="transmembrane region" description="Helical" evidence="18">
    <location>
        <begin position="1160"/>
        <end position="1181"/>
    </location>
</feature>
<feature type="transmembrane region" description="Helical" evidence="18">
    <location>
        <begin position="561"/>
        <end position="582"/>
    </location>
</feature>
<comment type="subcellular location">
    <subcellularLocation>
        <location evidence="1 16">Membrane</location>
        <topology evidence="1 16">Multi-pass membrane protein</topology>
    </subcellularLocation>
</comment>
<dbReference type="InterPro" id="IPR014873">
    <property type="entry name" value="VDCC_a1su_IQ"/>
</dbReference>
<keyword evidence="3 16" id="KW-0109">Calcium transport</keyword>
<feature type="transmembrane region" description="Helical" evidence="18">
    <location>
        <begin position="173"/>
        <end position="194"/>
    </location>
</feature>
<feature type="transmembrane region" description="Helical" evidence="18">
    <location>
        <begin position="1053"/>
        <end position="1074"/>
    </location>
</feature>
<keyword evidence="10 18" id="KW-1133">Transmembrane helix</keyword>
<evidence type="ECO:0000256" key="18">
    <source>
        <dbReference type="SAM" id="Phobius"/>
    </source>
</evidence>
<dbReference type="Gene3D" id="1.10.287.70">
    <property type="match status" value="4"/>
</dbReference>
<dbReference type="InterPro" id="IPR002077">
    <property type="entry name" value="VDCCAlpha1"/>
</dbReference>
<evidence type="ECO:0000256" key="13">
    <source>
        <dbReference type="ARBA" id="ARBA00023180"/>
    </source>
</evidence>
<feature type="transmembrane region" description="Helical" evidence="18">
    <location>
        <begin position="206"/>
        <end position="223"/>
    </location>
</feature>
<feature type="region of interest" description="Disordered" evidence="17">
    <location>
        <begin position="473"/>
        <end position="505"/>
    </location>
</feature>
<evidence type="ECO:0000256" key="17">
    <source>
        <dbReference type="SAM" id="MobiDB-lite"/>
    </source>
</evidence>
<dbReference type="FunFam" id="1.20.120.350:FF:000011">
    <property type="entry name" value="Voltage-dependent N-type calcium channel subunit alpha"/>
    <property type="match status" value="1"/>
</dbReference>
<evidence type="ECO:0000256" key="12">
    <source>
        <dbReference type="ARBA" id="ARBA00023136"/>
    </source>
</evidence>
<feature type="compositionally biased region" description="Basic and acidic residues" evidence="17">
    <location>
        <begin position="1974"/>
        <end position="1997"/>
    </location>
</feature>
<evidence type="ECO:0000256" key="15">
    <source>
        <dbReference type="PIRSR" id="PIRSR602077-1"/>
    </source>
</evidence>
<dbReference type="GO" id="GO:0008331">
    <property type="term" value="F:high voltage-gated calcium channel activity"/>
    <property type="evidence" value="ECO:0007669"/>
    <property type="project" value="TreeGrafter"/>
</dbReference>
<dbReference type="InterPro" id="IPR050599">
    <property type="entry name" value="VDCC_alpha-1_subunit"/>
</dbReference>
<evidence type="ECO:0000256" key="3">
    <source>
        <dbReference type="ARBA" id="ARBA00022568"/>
    </source>
</evidence>
<evidence type="ECO:0000259" key="19">
    <source>
        <dbReference type="SMART" id="SM01062"/>
    </source>
</evidence>
<dbReference type="EnsemblMetazoa" id="CLYHEMT003033.1">
    <property type="protein sequence ID" value="CLYHEMP003033.1"/>
    <property type="gene ID" value="CLYHEMG003033"/>
</dbReference>
<feature type="transmembrane region" description="Helical" evidence="18">
    <location>
        <begin position="1565"/>
        <end position="1588"/>
    </location>
</feature>
<dbReference type="SMART" id="SM01062">
    <property type="entry name" value="Ca_chan_IQ"/>
    <property type="match status" value="1"/>
</dbReference>
<keyword evidence="14" id="KW-0407">Ion channel</keyword>
<comment type="similarity">
    <text evidence="16">Belongs to the calcium channel alpha-1 subunit (TC 1.A.1.11) family.</text>
</comment>
<keyword evidence="2" id="KW-0813">Transport</keyword>
<feature type="compositionally biased region" description="Low complexity" evidence="17">
    <location>
        <begin position="2041"/>
        <end position="2063"/>
    </location>
</feature>
<keyword evidence="9 16" id="KW-0851">Voltage-gated channel</keyword>
<feature type="region of interest" description="Disordered" evidence="17">
    <location>
        <begin position="2041"/>
        <end position="2138"/>
    </location>
</feature>
<keyword evidence="13" id="KW-0325">Glycoprotein</keyword>
<dbReference type="GO" id="GO:0046872">
    <property type="term" value="F:metal ion binding"/>
    <property type="evidence" value="ECO:0007669"/>
    <property type="project" value="UniProtKB-KW"/>
</dbReference>
<feature type="region of interest" description="Disordered" evidence="17">
    <location>
        <begin position="1865"/>
        <end position="1950"/>
    </location>
</feature>
<evidence type="ECO:0000256" key="11">
    <source>
        <dbReference type="ARBA" id="ARBA00023065"/>
    </source>
</evidence>
<dbReference type="PANTHER" id="PTHR45628">
    <property type="entry name" value="VOLTAGE-DEPENDENT CALCIUM CHANNEL TYPE A SUBUNIT ALPHA-1"/>
    <property type="match status" value="1"/>
</dbReference>
<evidence type="ECO:0000256" key="7">
    <source>
        <dbReference type="ARBA" id="ARBA00022737"/>
    </source>
</evidence>
<dbReference type="Gene3D" id="1.20.120.350">
    <property type="entry name" value="Voltage-gated potassium channels. Chain C"/>
    <property type="match status" value="4"/>
</dbReference>
<feature type="transmembrane region" description="Helical" evidence="18">
    <location>
        <begin position="1089"/>
        <end position="1109"/>
    </location>
</feature>
<feature type="binding site" evidence="15">
    <location>
        <position position="371"/>
    </location>
    <ligand>
        <name>Ca(2+)</name>
        <dbReference type="ChEBI" id="CHEBI:29108"/>
    </ligand>
</feature>
<evidence type="ECO:0000313" key="21">
    <source>
        <dbReference type="Proteomes" id="UP000594262"/>
    </source>
</evidence>
<keyword evidence="7" id="KW-0677">Repeat</keyword>
<feature type="transmembrane region" description="Helical" evidence="18">
    <location>
        <begin position="657"/>
        <end position="678"/>
    </location>
</feature>
<evidence type="ECO:0000256" key="1">
    <source>
        <dbReference type="ARBA" id="ARBA00004141"/>
    </source>
</evidence>
<proteinExistence type="inferred from homology"/>
<dbReference type="InterPro" id="IPR031649">
    <property type="entry name" value="GPHH_dom"/>
</dbReference>
<feature type="compositionally biased region" description="Basic and acidic residues" evidence="17">
    <location>
        <begin position="2109"/>
        <end position="2125"/>
    </location>
</feature>
<evidence type="ECO:0000256" key="5">
    <source>
        <dbReference type="ARBA" id="ARBA00022692"/>
    </source>
</evidence>
<feature type="compositionally biased region" description="Polar residues" evidence="17">
    <location>
        <begin position="1808"/>
        <end position="1817"/>
    </location>
</feature>
<dbReference type="FunFam" id="1.10.287.70:FF:000107">
    <property type="entry name" value="Voltage-dependent L-type calcium channel subunit alpha"/>
    <property type="match status" value="1"/>
</dbReference>
<dbReference type="Pfam" id="PF00520">
    <property type="entry name" value="Ion_trans"/>
    <property type="match status" value="4"/>
</dbReference>
<dbReference type="FunFam" id="1.20.120.350:FF:000009">
    <property type="entry name" value="Voltage-dependent T-type calcium channel subunit alpha"/>
    <property type="match status" value="1"/>
</dbReference>
<feature type="compositionally biased region" description="Low complexity" evidence="17">
    <location>
        <begin position="2081"/>
        <end position="2090"/>
    </location>
</feature>
<evidence type="ECO:0000256" key="8">
    <source>
        <dbReference type="ARBA" id="ARBA00022837"/>
    </source>
</evidence>
<feature type="domain" description="Voltage-dependent calcium channel alpha-1 subunit IQ" evidence="19">
    <location>
        <begin position="1725"/>
        <end position="1759"/>
    </location>
</feature>
<feature type="region of interest" description="Disordered" evidence="17">
    <location>
        <begin position="1785"/>
        <end position="1824"/>
    </location>
</feature>
<dbReference type="PANTHER" id="PTHR45628:SF7">
    <property type="entry name" value="VOLTAGE-DEPENDENT CALCIUM CHANNEL TYPE A SUBUNIT ALPHA-1"/>
    <property type="match status" value="1"/>
</dbReference>
<dbReference type="Pfam" id="PF16905">
    <property type="entry name" value="GPHH"/>
    <property type="match status" value="1"/>
</dbReference>
<feature type="compositionally biased region" description="Basic and acidic residues" evidence="17">
    <location>
        <begin position="1792"/>
        <end position="1802"/>
    </location>
</feature>
<feature type="transmembrane region" description="Helical" evidence="18">
    <location>
        <begin position="358"/>
        <end position="381"/>
    </location>
</feature>
<dbReference type="Pfam" id="PF08763">
    <property type="entry name" value="Ca_chan_IQ"/>
    <property type="match status" value="1"/>
</dbReference>
<feature type="transmembrane region" description="Helical" evidence="18">
    <location>
        <begin position="1275"/>
        <end position="1299"/>
    </location>
</feature>
<keyword evidence="21" id="KW-1185">Reference proteome</keyword>
<keyword evidence="5 18" id="KW-0812">Transmembrane</keyword>
<feature type="region of interest" description="Disordered" evidence="17">
    <location>
        <begin position="37"/>
        <end position="66"/>
    </location>
</feature>
<protein>
    <recommendedName>
        <fullName evidence="19">Voltage-dependent calcium channel alpha-1 subunit IQ domain-containing protein</fullName>
    </recommendedName>
</protein>
<evidence type="ECO:0000256" key="4">
    <source>
        <dbReference type="ARBA" id="ARBA00022673"/>
    </source>
</evidence>
<dbReference type="Proteomes" id="UP000594262">
    <property type="component" value="Unplaced"/>
</dbReference>
<keyword evidence="4 16" id="KW-0107">Calcium channel</keyword>
<keyword evidence="12 18" id="KW-0472">Membrane</keyword>
<feature type="transmembrane region" description="Helical" evidence="18">
    <location>
        <begin position="531"/>
        <end position="549"/>
    </location>
</feature>
<keyword evidence="11" id="KW-0406">Ion transport</keyword>
<accession>A0A7M5WIZ7</accession>
<evidence type="ECO:0000256" key="10">
    <source>
        <dbReference type="ARBA" id="ARBA00022989"/>
    </source>
</evidence>
<keyword evidence="6 15" id="KW-0479">Metal-binding</keyword>
<organism evidence="20 21">
    <name type="scientific">Clytia hemisphaerica</name>
    <dbReference type="NCBI Taxonomy" id="252671"/>
    <lineage>
        <taxon>Eukaryota</taxon>
        <taxon>Metazoa</taxon>
        <taxon>Cnidaria</taxon>
        <taxon>Hydrozoa</taxon>
        <taxon>Hydroidolina</taxon>
        <taxon>Leptothecata</taxon>
        <taxon>Obeliida</taxon>
        <taxon>Clytiidae</taxon>
        <taxon>Clytia</taxon>
    </lineage>
</organism>
<evidence type="ECO:0000256" key="6">
    <source>
        <dbReference type="ARBA" id="ARBA00022723"/>
    </source>
</evidence>
<feature type="binding site" evidence="15">
    <location>
        <position position="712"/>
    </location>
    <ligand>
        <name>Ca(2+)</name>
        <dbReference type="ChEBI" id="CHEBI:29108"/>
    </ligand>
</feature>
<feature type="transmembrane region" description="Helical" evidence="18">
    <location>
        <begin position="1418"/>
        <end position="1436"/>
    </location>
</feature>
<reference evidence="20" key="1">
    <citation type="submission" date="2021-01" db="UniProtKB">
        <authorList>
            <consortium name="EnsemblMetazoa"/>
        </authorList>
    </citation>
    <scope>IDENTIFICATION</scope>
</reference>
<feature type="compositionally biased region" description="Acidic residues" evidence="17">
    <location>
        <begin position="2128"/>
        <end position="2138"/>
    </location>
</feature>
<feature type="transmembrane region" description="Helical" evidence="18">
    <location>
        <begin position="1478"/>
        <end position="1501"/>
    </location>
</feature>
<feature type="region of interest" description="Disordered" evidence="17">
    <location>
        <begin position="1974"/>
        <end position="2016"/>
    </location>
</feature>
<evidence type="ECO:0000256" key="2">
    <source>
        <dbReference type="ARBA" id="ARBA00022448"/>
    </source>
</evidence>
<dbReference type="PRINTS" id="PR00167">
    <property type="entry name" value="CACHANNEL"/>
</dbReference>
<evidence type="ECO:0000313" key="20">
    <source>
        <dbReference type="EnsemblMetazoa" id="CLYHEMP003033.1"/>
    </source>
</evidence>
<dbReference type="SUPFAM" id="SSF81324">
    <property type="entry name" value="Voltage-gated potassium channels"/>
    <property type="match status" value="4"/>
</dbReference>
<dbReference type="Gene3D" id="1.10.238.10">
    <property type="entry name" value="EF-hand"/>
    <property type="match status" value="1"/>
</dbReference>
<dbReference type="InterPro" id="IPR005821">
    <property type="entry name" value="Ion_trans_dom"/>
</dbReference>
<name>A0A7M5WIZ7_9CNID</name>
<feature type="transmembrane region" description="Helical" evidence="18">
    <location>
        <begin position="1388"/>
        <end position="1406"/>
    </location>
</feature>
<feature type="compositionally biased region" description="Polar residues" evidence="17">
    <location>
        <begin position="1921"/>
        <end position="1930"/>
    </location>
</feature>
<evidence type="ECO:0000256" key="9">
    <source>
        <dbReference type="ARBA" id="ARBA00022882"/>
    </source>
</evidence>
<dbReference type="GO" id="GO:0005891">
    <property type="term" value="C:voltage-gated calcium channel complex"/>
    <property type="evidence" value="ECO:0007669"/>
    <property type="project" value="InterPro"/>
</dbReference>
<dbReference type="FunFam" id="1.10.287.70:FF:000007">
    <property type="entry name" value="Voltage-dependent L-type calcium channel subunit alpha"/>
    <property type="match status" value="1"/>
</dbReference>
<dbReference type="Gene3D" id="6.10.250.2500">
    <property type="match status" value="1"/>
</dbReference>